<dbReference type="InterPro" id="IPR012675">
    <property type="entry name" value="Beta-grasp_dom_sf"/>
</dbReference>
<dbReference type="SUPFAM" id="SSF54292">
    <property type="entry name" value="2Fe-2S ferredoxin-like"/>
    <property type="match status" value="1"/>
</dbReference>
<dbReference type="InterPro" id="IPR017927">
    <property type="entry name" value="FAD-bd_FR_type"/>
</dbReference>
<dbReference type="Gene3D" id="2.40.30.10">
    <property type="entry name" value="Translation factors"/>
    <property type="match status" value="1"/>
</dbReference>
<feature type="domain" description="FAD-binding FR-type" evidence="2">
    <location>
        <begin position="335"/>
        <end position="437"/>
    </location>
</feature>
<dbReference type="CDD" id="cd06184">
    <property type="entry name" value="flavohem_like_fad_nad_binding"/>
    <property type="match status" value="1"/>
</dbReference>
<organism evidence="3 4">
    <name type="scientific">Novosphingobium pokkalii</name>
    <dbReference type="NCBI Taxonomy" id="1770194"/>
    <lineage>
        <taxon>Bacteria</taxon>
        <taxon>Pseudomonadati</taxon>
        <taxon>Pseudomonadota</taxon>
        <taxon>Alphaproteobacteria</taxon>
        <taxon>Sphingomonadales</taxon>
        <taxon>Sphingomonadaceae</taxon>
        <taxon>Novosphingobium</taxon>
    </lineage>
</organism>
<proteinExistence type="predicted"/>
<accession>A0ABV7V7I5</accession>
<name>A0ABV7V7I5_9SPHN</name>
<dbReference type="PRINTS" id="PR00410">
    <property type="entry name" value="PHEHYDRXLASE"/>
</dbReference>
<dbReference type="PROSITE" id="PS00197">
    <property type="entry name" value="2FE2S_FER_1"/>
    <property type="match status" value="1"/>
</dbReference>
<dbReference type="Gene3D" id="3.10.20.30">
    <property type="match status" value="1"/>
</dbReference>
<evidence type="ECO:0000313" key="3">
    <source>
        <dbReference type="EMBL" id="MFC3672148.1"/>
    </source>
</evidence>
<dbReference type="Proteomes" id="UP001595683">
    <property type="component" value="Unassembled WGS sequence"/>
</dbReference>
<dbReference type="RefSeq" id="WP_229815543.1">
    <property type="nucleotide sequence ID" value="NZ_BMZP01000019.1"/>
</dbReference>
<evidence type="ECO:0000259" key="1">
    <source>
        <dbReference type="PROSITE" id="PS51085"/>
    </source>
</evidence>
<dbReference type="EMBL" id="JBHRYE010000020">
    <property type="protein sequence ID" value="MFC3672148.1"/>
    <property type="molecule type" value="Genomic_DNA"/>
</dbReference>
<dbReference type="Pfam" id="PF00970">
    <property type="entry name" value="FAD_binding_6"/>
    <property type="match status" value="1"/>
</dbReference>
<dbReference type="PANTHER" id="PTHR42815">
    <property type="entry name" value="FAD-BINDING, PUTATIVE (AFU_ORTHOLOGUE AFUA_6G07600)-RELATED"/>
    <property type="match status" value="1"/>
</dbReference>
<evidence type="ECO:0000259" key="2">
    <source>
        <dbReference type="PROSITE" id="PS51384"/>
    </source>
</evidence>
<dbReference type="Gene3D" id="3.40.50.80">
    <property type="entry name" value="Nucleotide-binding domain of ferredoxin-NADP reductase (FNR) module"/>
    <property type="match status" value="1"/>
</dbReference>
<keyword evidence="4" id="KW-1185">Reference proteome</keyword>
<dbReference type="CDD" id="cd00207">
    <property type="entry name" value="fer2"/>
    <property type="match status" value="1"/>
</dbReference>
<dbReference type="InterPro" id="IPR001433">
    <property type="entry name" value="OxRdtase_FAD/NAD-bd"/>
</dbReference>
<dbReference type="InterPro" id="IPR001041">
    <property type="entry name" value="2Fe-2S_ferredoxin-type"/>
</dbReference>
<reference evidence="4" key="1">
    <citation type="journal article" date="2019" name="Int. J. Syst. Evol. Microbiol.">
        <title>The Global Catalogue of Microorganisms (GCM) 10K type strain sequencing project: providing services to taxonomists for standard genome sequencing and annotation.</title>
        <authorList>
            <consortium name="The Broad Institute Genomics Platform"/>
            <consortium name="The Broad Institute Genome Sequencing Center for Infectious Disease"/>
            <person name="Wu L."/>
            <person name="Ma J."/>
        </authorList>
    </citation>
    <scope>NUCLEOTIDE SEQUENCE [LARGE SCALE GENOMIC DNA]</scope>
    <source>
        <strain evidence="4">KCTC 42224</strain>
    </source>
</reference>
<dbReference type="InterPro" id="IPR039261">
    <property type="entry name" value="FNR_nucleotide-bd"/>
</dbReference>
<evidence type="ECO:0000313" key="4">
    <source>
        <dbReference type="Proteomes" id="UP001595683"/>
    </source>
</evidence>
<dbReference type="SUPFAM" id="SSF52343">
    <property type="entry name" value="Ferredoxin reductase-like, C-terminal NADP-linked domain"/>
    <property type="match status" value="1"/>
</dbReference>
<gene>
    <name evidence="3" type="ORF">ACFOOT_12015</name>
</gene>
<dbReference type="Gene3D" id="2.30.110.10">
    <property type="entry name" value="Electron Transport, Fmn-binding Protein, Chain A"/>
    <property type="match status" value="1"/>
</dbReference>
<feature type="domain" description="2Fe-2S ferredoxin-type" evidence="1">
    <location>
        <begin position="600"/>
        <end position="691"/>
    </location>
</feature>
<comment type="caution">
    <text evidence="3">The sequence shown here is derived from an EMBL/GenBank/DDBJ whole genome shotgun (WGS) entry which is preliminary data.</text>
</comment>
<dbReference type="InterPro" id="IPR006058">
    <property type="entry name" value="2Fe2S_fd_BS"/>
</dbReference>
<sequence length="691" mass="73951">MEITIMSEHPAMEAASPWHRGEIALQHTVGVAAQMAELGRRVIRDHMIDQHRQFYEQLPFAVFGTIAPDGLVWASPRAGLPGFLSASDATHLRVTSAADPGDPAQAGLVPGGAVAMIGIEPATRRRNRLNGKVVGMGDGDFVIAVEESFGNCPQYIQQRSPHCTRDPRLHVAIPPQHLAALDNEARALIGQADSFFVASYAQTAQGLRADVSHRGGRPGFVRIDDDGTLTIPDFAGNQFFSTLGNISETGKAGLVFIDWSKGDVLQISGEAMVLLDSPETAGFQGAERLWQVAPQRIVRRKSALPLTWDLADHGWSPNLAATGIWAEARAKQAITEWRHFRIARIVDESRDVRSLHLEPADGGSMPVPLAGQHLPIRVALPDQPRPLVRSYTLSSAPGAPLYRISVKRAGRASRHLHSLAVGDVIEARAPQGSFTLDTAEQRPAVLLGAGIGITPMVAMARHLADQGARSGKPRRAWLITSAHSPDDQLFTSELAAIAQANQGAIKVLRVVGRVDPDGLPGNHDHLGRIDIDLLRRTLPFGDYDFYLCGPAGFMQDLYDGLRALNVAEERIHAEAFGPSALSRRIEAGAAVIDSTGPAEQPVAITFADASINNGTSAIWTPEVDNLLALAERSGLSPDYGCRSGQCGACRTRVLAGQVVHTTQVGVSLASDEALICCAAPAKESGPVTLQI</sequence>
<dbReference type="SUPFAM" id="SSF63380">
    <property type="entry name" value="Riboflavin synthase domain-like"/>
    <property type="match status" value="1"/>
</dbReference>
<protein>
    <submittedName>
        <fullName evidence="3">Pyridoxamine 5'-phosphate oxidase family protein</fullName>
    </submittedName>
</protein>
<dbReference type="PROSITE" id="PS51085">
    <property type="entry name" value="2FE2S_FER_2"/>
    <property type="match status" value="1"/>
</dbReference>
<dbReference type="Pfam" id="PF00175">
    <property type="entry name" value="NAD_binding_1"/>
    <property type="match status" value="1"/>
</dbReference>
<dbReference type="InterPro" id="IPR017938">
    <property type="entry name" value="Riboflavin_synthase-like_b-brl"/>
</dbReference>
<dbReference type="InterPro" id="IPR036010">
    <property type="entry name" value="2Fe-2S_ferredoxin-like_sf"/>
</dbReference>
<dbReference type="PANTHER" id="PTHR42815:SF2">
    <property type="entry name" value="FAD-BINDING, PUTATIVE (AFU_ORTHOLOGUE AFUA_6G07600)-RELATED"/>
    <property type="match status" value="1"/>
</dbReference>
<dbReference type="SUPFAM" id="SSF50475">
    <property type="entry name" value="FMN-binding split barrel"/>
    <property type="match status" value="1"/>
</dbReference>
<dbReference type="InterPro" id="IPR008333">
    <property type="entry name" value="Cbr1-like_FAD-bd_dom"/>
</dbReference>
<dbReference type="PROSITE" id="PS51384">
    <property type="entry name" value="FAD_FR"/>
    <property type="match status" value="1"/>
</dbReference>
<dbReference type="Pfam" id="PF00111">
    <property type="entry name" value="Fer2"/>
    <property type="match status" value="1"/>
</dbReference>
<dbReference type="InterPro" id="IPR012349">
    <property type="entry name" value="Split_barrel_FMN-bd"/>
</dbReference>